<dbReference type="Pfam" id="PF01904">
    <property type="entry name" value="DUF72"/>
    <property type="match status" value="1"/>
</dbReference>
<name>A0A537LKG1_9BACT</name>
<dbReference type="EMBL" id="VBAI01000104">
    <property type="protein sequence ID" value="TMJ10705.1"/>
    <property type="molecule type" value="Genomic_DNA"/>
</dbReference>
<dbReference type="AlphaFoldDB" id="A0A537LKG1"/>
<reference evidence="3 4" key="1">
    <citation type="journal article" date="2019" name="Nat. Microbiol.">
        <title>Mediterranean grassland soil C-N compound turnover is dependent on rainfall and depth, and is mediated by genomically divergent microorganisms.</title>
        <authorList>
            <person name="Diamond S."/>
            <person name="Andeer P.F."/>
            <person name="Li Z."/>
            <person name="Crits-Christoph A."/>
            <person name="Burstein D."/>
            <person name="Anantharaman K."/>
            <person name="Lane K.R."/>
            <person name="Thomas B.C."/>
            <person name="Pan C."/>
            <person name="Northen T.R."/>
            <person name="Banfield J.F."/>
        </authorList>
    </citation>
    <scope>NUCLEOTIDE SEQUENCE [LARGE SCALE GENOMIC DNA]</scope>
    <source>
        <strain evidence="2">NP_1</strain>
        <strain evidence="1">NP_2</strain>
    </source>
</reference>
<dbReference type="Gene3D" id="3.20.20.410">
    <property type="entry name" value="Protein of unknown function UPF0759"/>
    <property type="match status" value="1"/>
</dbReference>
<gene>
    <name evidence="2" type="ORF">E6G98_07045</name>
    <name evidence="1" type="ORF">E6G99_04370</name>
</gene>
<accession>A0A537LKG1</accession>
<evidence type="ECO:0000313" key="2">
    <source>
        <dbReference type="EMBL" id="TMJ10705.1"/>
    </source>
</evidence>
<dbReference type="SUPFAM" id="SSF117396">
    <property type="entry name" value="TM1631-like"/>
    <property type="match status" value="1"/>
</dbReference>
<dbReference type="PANTHER" id="PTHR30348">
    <property type="entry name" value="UNCHARACTERIZED PROTEIN YECE"/>
    <property type="match status" value="1"/>
</dbReference>
<organism evidence="1 4">
    <name type="scientific">Candidatus Segetimicrobium genomatis</name>
    <dbReference type="NCBI Taxonomy" id="2569760"/>
    <lineage>
        <taxon>Bacteria</taxon>
        <taxon>Bacillati</taxon>
        <taxon>Candidatus Sysuimicrobiota</taxon>
        <taxon>Candidatus Sysuimicrobiia</taxon>
        <taxon>Candidatus Sysuimicrobiales</taxon>
        <taxon>Candidatus Segetimicrobiaceae</taxon>
        <taxon>Candidatus Segetimicrobium</taxon>
    </lineage>
</organism>
<evidence type="ECO:0000313" key="1">
    <source>
        <dbReference type="EMBL" id="TMJ08470.1"/>
    </source>
</evidence>
<dbReference type="InterPro" id="IPR002763">
    <property type="entry name" value="DUF72"/>
</dbReference>
<sequence>MARAYIGTSGFSYPEWKGSFYPADLPTGEMLRFYGQVFPTVELNNTFYRYPGEDTLMQWAASVPAEFRFSVKAHRRITHNKRLVDVDGDIAFLFERIRRLEGRLGSILFQLPPSLRFDLGLLESFLATLRPGAQTVVEFRHQSWRNEAVYRLLETHRVALCVAETDEEAQPAEVVGPASYLRLHRSRYADEDLRRWAGWIGDRTAEGRDVFAYFTHEDGAPATEYARQLIQLTASAPRS</sequence>
<dbReference type="Proteomes" id="UP000318661">
    <property type="component" value="Unassembled WGS sequence"/>
</dbReference>
<dbReference type="InterPro" id="IPR036520">
    <property type="entry name" value="UPF0759_sf"/>
</dbReference>
<dbReference type="PANTHER" id="PTHR30348:SF4">
    <property type="entry name" value="DUF72 DOMAIN-CONTAINING PROTEIN"/>
    <property type="match status" value="1"/>
</dbReference>
<dbReference type="Proteomes" id="UP000315217">
    <property type="component" value="Unassembled WGS sequence"/>
</dbReference>
<comment type="caution">
    <text evidence="1">The sequence shown here is derived from an EMBL/GenBank/DDBJ whole genome shotgun (WGS) entry which is preliminary data.</text>
</comment>
<proteinExistence type="predicted"/>
<protein>
    <submittedName>
        <fullName evidence="1">DUF72 domain-containing protein</fullName>
    </submittedName>
</protein>
<evidence type="ECO:0000313" key="3">
    <source>
        <dbReference type="Proteomes" id="UP000315217"/>
    </source>
</evidence>
<evidence type="ECO:0000313" key="4">
    <source>
        <dbReference type="Proteomes" id="UP000318661"/>
    </source>
</evidence>
<dbReference type="EMBL" id="VBAJ01000097">
    <property type="protein sequence ID" value="TMJ08470.1"/>
    <property type="molecule type" value="Genomic_DNA"/>
</dbReference>